<dbReference type="OrthoDB" id="160089at2"/>
<dbReference type="UniPathway" id="UPA00219"/>
<gene>
    <name evidence="9" type="ORF">OSCT_1372</name>
</gene>
<dbReference type="FunFam" id="2.40.440.10:FF:000015">
    <property type="entry name" value="ErfK/YbiS/YcfS/YnhG family protein"/>
    <property type="match status" value="1"/>
</dbReference>
<dbReference type="STRING" id="765420.OSCT_1372"/>
<proteinExistence type="predicted"/>
<keyword evidence="2" id="KW-0808">Transferase</keyword>
<feature type="compositionally biased region" description="Low complexity" evidence="7">
    <location>
        <begin position="235"/>
        <end position="245"/>
    </location>
</feature>
<comment type="caution">
    <text evidence="9">The sequence shown here is derived from an EMBL/GenBank/DDBJ whole genome shotgun (WGS) entry which is preliminary data.</text>
</comment>
<evidence type="ECO:0000256" key="4">
    <source>
        <dbReference type="ARBA" id="ARBA00022984"/>
    </source>
</evidence>
<dbReference type="PROSITE" id="PS52029">
    <property type="entry name" value="LD_TPASE"/>
    <property type="match status" value="1"/>
</dbReference>
<keyword evidence="5 6" id="KW-0961">Cell wall biogenesis/degradation</keyword>
<dbReference type="EMBL" id="ADVR01000041">
    <property type="protein sequence ID" value="EFO80751.1"/>
    <property type="molecule type" value="Genomic_DNA"/>
</dbReference>
<name>E1IDH1_9CHLR</name>
<feature type="region of interest" description="Disordered" evidence="7">
    <location>
        <begin position="223"/>
        <end position="254"/>
    </location>
</feature>
<dbReference type="InterPro" id="IPR005490">
    <property type="entry name" value="LD_TPept_cat_dom"/>
</dbReference>
<feature type="domain" description="L,D-TPase catalytic" evidence="8">
    <location>
        <begin position="257"/>
        <end position="376"/>
    </location>
</feature>
<keyword evidence="10" id="KW-1185">Reference proteome</keyword>
<dbReference type="SUPFAM" id="SSF141523">
    <property type="entry name" value="L,D-transpeptidase catalytic domain-like"/>
    <property type="match status" value="1"/>
</dbReference>
<reference evidence="9 10" key="1">
    <citation type="journal article" date="2011" name="J. Bacteriol.">
        <title>Draft genome sequence of the anoxygenic filamentous phototrophic bacterium Oscillochloris trichoides subsp. DG-6.</title>
        <authorList>
            <person name="Kuznetsov B.B."/>
            <person name="Ivanovsky R.N."/>
            <person name="Keppen O.I."/>
            <person name="Sukhacheva M.V."/>
            <person name="Bumazhkin B.K."/>
            <person name="Patutina E.O."/>
            <person name="Beletsky A.V."/>
            <person name="Mardanov A.V."/>
            <person name="Baslerov R.V."/>
            <person name="Panteleeva A.N."/>
            <person name="Kolganova T.V."/>
            <person name="Ravin N.V."/>
            <person name="Skryabin K.G."/>
        </authorList>
    </citation>
    <scope>NUCLEOTIDE SEQUENCE [LARGE SCALE GENOMIC DNA]</scope>
    <source>
        <strain evidence="9 10">DG-6</strain>
    </source>
</reference>
<dbReference type="CDD" id="cd16913">
    <property type="entry name" value="YkuD_like"/>
    <property type="match status" value="1"/>
</dbReference>
<evidence type="ECO:0000259" key="8">
    <source>
        <dbReference type="PROSITE" id="PS52029"/>
    </source>
</evidence>
<dbReference type="GO" id="GO:0005576">
    <property type="term" value="C:extracellular region"/>
    <property type="evidence" value="ECO:0007669"/>
    <property type="project" value="TreeGrafter"/>
</dbReference>
<sequence>MQRHMLRILQIGIVLGVLAPLWLYPEMSRANPERLFFVSTGHHLSDDFLGYWRASNGPQTLGAPISEPFADGDLTVQYFVLGRLERHPEYGNAIVRGLLGREYSRALARRFPAATSRADQADTRFFAATKHTLAPPFREFWEGNGGVEVFGFPISEPLWEYVGAELIQVQYFERTRLEYRAMNRPAVTMSGLGRDVARLRGINTAPVSPDGAIRVGDDGVTLIEPTPTPAPAPTSRPAATPRPTSKPVAPATSSSGKSIIVDISDQWLYAYAGQTLVYDAPVSTGRDGFNTPIGNFAVYAKLRSQTMEGTLGGEYYRVPDVPHVMYIVGGVAIHGTYWHNRFGTGVRMSHGCINVGLTQAAWLYNWAPMGTPVTVRW</sequence>
<dbReference type="AlphaFoldDB" id="E1IDH1"/>
<organism evidence="9 10">
    <name type="scientific">Oscillochloris trichoides DG-6</name>
    <dbReference type="NCBI Taxonomy" id="765420"/>
    <lineage>
        <taxon>Bacteria</taxon>
        <taxon>Bacillati</taxon>
        <taxon>Chloroflexota</taxon>
        <taxon>Chloroflexia</taxon>
        <taxon>Chloroflexales</taxon>
        <taxon>Chloroflexineae</taxon>
        <taxon>Oscillochloridaceae</taxon>
        <taxon>Oscillochloris</taxon>
    </lineage>
</organism>
<dbReference type="GO" id="GO:0071972">
    <property type="term" value="F:peptidoglycan L,D-transpeptidase activity"/>
    <property type="evidence" value="ECO:0007669"/>
    <property type="project" value="TreeGrafter"/>
</dbReference>
<evidence type="ECO:0000256" key="3">
    <source>
        <dbReference type="ARBA" id="ARBA00022960"/>
    </source>
</evidence>
<evidence type="ECO:0000256" key="5">
    <source>
        <dbReference type="ARBA" id="ARBA00023316"/>
    </source>
</evidence>
<evidence type="ECO:0000256" key="1">
    <source>
        <dbReference type="ARBA" id="ARBA00004752"/>
    </source>
</evidence>
<dbReference type="GO" id="GO:0008360">
    <property type="term" value="P:regulation of cell shape"/>
    <property type="evidence" value="ECO:0007669"/>
    <property type="project" value="UniProtKB-UniRule"/>
</dbReference>
<protein>
    <submittedName>
        <fullName evidence="9">ErfK/YbiS/YcfS/YnhG family protein</fullName>
    </submittedName>
</protein>
<evidence type="ECO:0000313" key="10">
    <source>
        <dbReference type="Proteomes" id="UP000054010"/>
    </source>
</evidence>
<dbReference type="PANTHER" id="PTHR30582">
    <property type="entry name" value="L,D-TRANSPEPTIDASE"/>
    <property type="match status" value="1"/>
</dbReference>
<dbReference type="GO" id="GO:0071555">
    <property type="term" value="P:cell wall organization"/>
    <property type="evidence" value="ECO:0007669"/>
    <property type="project" value="UniProtKB-UniRule"/>
</dbReference>
<dbReference type="InterPro" id="IPR050979">
    <property type="entry name" value="LD-transpeptidase"/>
</dbReference>
<comment type="pathway">
    <text evidence="1 6">Cell wall biogenesis; peptidoglycan biosynthesis.</text>
</comment>
<dbReference type="eggNOG" id="COG1376">
    <property type="taxonomic scope" value="Bacteria"/>
</dbReference>
<dbReference type="Proteomes" id="UP000054010">
    <property type="component" value="Unassembled WGS sequence"/>
</dbReference>
<dbReference type="Gene3D" id="2.40.440.10">
    <property type="entry name" value="L,D-transpeptidase catalytic domain-like"/>
    <property type="match status" value="1"/>
</dbReference>
<keyword evidence="3 6" id="KW-0133">Cell shape</keyword>
<dbReference type="GO" id="GO:0018104">
    <property type="term" value="P:peptidoglycan-protein cross-linking"/>
    <property type="evidence" value="ECO:0007669"/>
    <property type="project" value="TreeGrafter"/>
</dbReference>
<dbReference type="HOGENOM" id="CLU_735080_0_0_0"/>
<feature type="active site" description="Nucleophile" evidence="6">
    <location>
        <position position="352"/>
    </location>
</feature>
<dbReference type="Pfam" id="PF03734">
    <property type="entry name" value="YkuD"/>
    <property type="match status" value="1"/>
</dbReference>
<keyword evidence="4 6" id="KW-0573">Peptidoglycan synthesis</keyword>
<dbReference type="PANTHER" id="PTHR30582:SF2">
    <property type="entry name" value="L,D-TRANSPEPTIDASE YCIB-RELATED"/>
    <property type="match status" value="1"/>
</dbReference>
<evidence type="ECO:0000256" key="7">
    <source>
        <dbReference type="SAM" id="MobiDB-lite"/>
    </source>
</evidence>
<evidence type="ECO:0000313" key="9">
    <source>
        <dbReference type="EMBL" id="EFO80751.1"/>
    </source>
</evidence>
<feature type="active site" description="Proton donor/acceptor" evidence="6">
    <location>
        <position position="334"/>
    </location>
</feature>
<evidence type="ECO:0000256" key="2">
    <source>
        <dbReference type="ARBA" id="ARBA00022679"/>
    </source>
</evidence>
<dbReference type="GO" id="GO:0016740">
    <property type="term" value="F:transferase activity"/>
    <property type="evidence" value="ECO:0007669"/>
    <property type="project" value="UniProtKB-KW"/>
</dbReference>
<dbReference type="InterPro" id="IPR038063">
    <property type="entry name" value="Transpep_catalytic_dom"/>
</dbReference>
<evidence type="ECO:0000256" key="6">
    <source>
        <dbReference type="PROSITE-ProRule" id="PRU01373"/>
    </source>
</evidence>
<accession>E1IDH1</accession>